<proteinExistence type="predicted"/>
<evidence type="ECO:0000313" key="1">
    <source>
        <dbReference type="EMBL" id="KAB0800441.1"/>
    </source>
</evidence>
<comment type="caution">
    <text evidence="1">The sequence shown here is derived from an EMBL/GenBank/DDBJ whole genome shotgun (WGS) entry which is preliminary data.</text>
</comment>
<evidence type="ECO:0000313" key="2">
    <source>
        <dbReference type="Proteomes" id="UP000327044"/>
    </source>
</evidence>
<gene>
    <name evidence="1" type="ORF">PPYR_06181</name>
</gene>
<sequence>MPNTRASAAIDPEVTDAIDKAFKKHSDHLFEKVDEKFNQLHQSIGDINLNIQSLQSKINAQDKVILDQNKQLIQLSNELDNFNQHYRRTSLVLYGVPEATNEDSDKIILAVAQNNLKVALDINDLDRSHRLGKRQGDKPRPIIFKLVSYRIRQLLFTNKSKLKGTSMVLRENLTEKRRMVLSEAAKKYGSRRVWTLDGKIFISVGENQSAKKYCVTTMEELLSLAC</sequence>
<dbReference type="Proteomes" id="UP000327044">
    <property type="component" value="Unassembled WGS sequence"/>
</dbReference>
<dbReference type="EMBL" id="VVIM01000004">
    <property type="protein sequence ID" value="KAB0800441.1"/>
    <property type="molecule type" value="Genomic_DNA"/>
</dbReference>
<keyword evidence="2" id="KW-1185">Reference proteome</keyword>
<organism evidence="1 2">
    <name type="scientific">Photinus pyralis</name>
    <name type="common">Common eastern firefly</name>
    <name type="synonym">Lampyris pyralis</name>
    <dbReference type="NCBI Taxonomy" id="7054"/>
    <lineage>
        <taxon>Eukaryota</taxon>
        <taxon>Metazoa</taxon>
        <taxon>Ecdysozoa</taxon>
        <taxon>Arthropoda</taxon>
        <taxon>Hexapoda</taxon>
        <taxon>Insecta</taxon>
        <taxon>Pterygota</taxon>
        <taxon>Neoptera</taxon>
        <taxon>Endopterygota</taxon>
        <taxon>Coleoptera</taxon>
        <taxon>Polyphaga</taxon>
        <taxon>Elateriformia</taxon>
        <taxon>Elateroidea</taxon>
        <taxon>Lampyridae</taxon>
        <taxon>Lampyrinae</taxon>
        <taxon>Photinus</taxon>
    </lineage>
</organism>
<dbReference type="Gene3D" id="3.30.70.1820">
    <property type="entry name" value="L1 transposable element, RRM domain"/>
    <property type="match status" value="1"/>
</dbReference>
<dbReference type="InParanoid" id="A0A5N4ASW9"/>
<dbReference type="AlphaFoldDB" id="A0A5N4ASW9"/>
<reference evidence="1 2" key="1">
    <citation type="journal article" date="2018" name="Elife">
        <title>Firefly genomes illuminate parallel origins of bioluminescence in beetles.</title>
        <authorList>
            <person name="Fallon T.R."/>
            <person name="Lower S.E."/>
            <person name="Chang C.H."/>
            <person name="Bessho-Uehara M."/>
            <person name="Martin G.J."/>
            <person name="Bewick A.J."/>
            <person name="Behringer M."/>
            <person name="Debat H.J."/>
            <person name="Wong I."/>
            <person name="Day J.C."/>
            <person name="Suvorov A."/>
            <person name="Silva C.J."/>
            <person name="Stanger-Hall K.F."/>
            <person name="Hall D.W."/>
            <person name="Schmitz R.J."/>
            <person name="Nelson D.R."/>
            <person name="Lewis S.M."/>
            <person name="Shigenobu S."/>
            <person name="Bybee S.M."/>
            <person name="Larracuente A.M."/>
            <person name="Oba Y."/>
            <person name="Weng J.K."/>
        </authorList>
    </citation>
    <scope>NUCLEOTIDE SEQUENCE [LARGE SCALE GENOMIC DNA]</scope>
    <source>
        <strain evidence="1">1611_PpyrPB1</strain>
        <tissue evidence="1">Whole body</tissue>
    </source>
</reference>
<protein>
    <submittedName>
        <fullName evidence="1">Uncharacterized protein</fullName>
    </submittedName>
</protein>
<name>A0A5N4ASW9_PHOPY</name>
<accession>A0A5N4ASW9</accession>